<organism evidence="5">
    <name type="scientific">Verticillium alfalfae (strain VaMs.102 / ATCC MYA-4576 / FGSC 10136)</name>
    <name type="common">Verticillium wilt of alfalfa</name>
    <name type="synonym">Verticillium albo-atrum</name>
    <dbReference type="NCBI Taxonomy" id="526221"/>
    <lineage>
        <taxon>Eukaryota</taxon>
        <taxon>Fungi</taxon>
        <taxon>Dikarya</taxon>
        <taxon>Ascomycota</taxon>
        <taxon>Pezizomycotina</taxon>
        <taxon>Sordariomycetes</taxon>
        <taxon>Hypocreomycetidae</taxon>
        <taxon>Glomerellales</taxon>
        <taxon>Plectosphaerellaceae</taxon>
        <taxon>Verticillium</taxon>
    </lineage>
</organism>
<reference evidence="5" key="1">
    <citation type="journal article" date="2011" name="PLoS Pathog.">
        <title>Comparative genomics yields insights into niche adaptation of plant vascular wilt pathogens.</title>
        <authorList>
            <person name="Klosterman S.J."/>
            <person name="Subbarao K.V."/>
            <person name="Kang S."/>
            <person name="Veronese P."/>
            <person name="Gold S.E."/>
            <person name="Thomma B.P.H.J."/>
            <person name="Chen Z."/>
            <person name="Henrissat B."/>
            <person name="Lee Y.-H."/>
            <person name="Park J."/>
            <person name="Garcia-Pedrajas M.D."/>
            <person name="Barbara D.J."/>
            <person name="Anchieta A."/>
            <person name="de Jonge R."/>
            <person name="Santhanam P."/>
            <person name="Maruthachalam K."/>
            <person name="Atallah Z."/>
            <person name="Amyotte S.G."/>
            <person name="Paz Z."/>
            <person name="Inderbitzin P."/>
            <person name="Hayes R.J."/>
            <person name="Heiman D.I."/>
            <person name="Young S."/>
            <person name="Zeng Q."/>
            <person name="Engels R."/>
            <person name="Galagan J."/>
            <person name="Cuomo C.A."/>
            <person name="Dobinson K.F."/>
            <person name="Ma L.-J."/>
        </authorList>
    </citation>
    <scope>NUCLEOTIDE SEQUENCE [LARGE SCALE GENOMIC DNA]</scope>
    <source>
        <strain evidence="5">VaMs.102 / ATCC MYA-4576 / FGSC 10136</strain>
    </source>
</reference>
<name>C9SSW0_VERA1</name>
<dbReference type="EMBL" id="DS985224">
    <property type="protein sequence ID" value="EEY21875.1"/>
    <property type="molecule type" value="Genomic_DNA"/>
</dbReference>
<dbReference type="Pfam" id="PF14420">
    <property type="entry name" value="Clr5"/>
    <property type="match status" value="1"/>
</dbReference>
<dbReference type="eggNOG" id="ENOG502RS20">
    <property type="taxonomic scope" value="Eukaryota"/>
</dbReference>
<dbReference type="PANTHER" id="PTHR38788:SF3">
    <property type="entry name" value="CLR5 DOMAIN-CONTAINING PROTEIN"/>
    <property type="match status" value="1"/>
</dbReference>
<dbReference type="GeneID" id="9529783"/>
<dbReference type="KEGG" id="val:VDBG_07985"/>
<evidence type="ECO:0000259" key="3">
    <source>
        <dbReference type="Pfam" id="PF14420"/>
    </source>
</evidence>
<evidence type="ECO:0000313" key="5">
    <source>
        <dbReference type="Proteomes" id="UP000008698"/>
    </source>
</evidence>
<feature type="signal peptide" evidence="2">
    <location>
        <begin position="1"/>
        <end position="18"/>
    </location>
</feature>
<proteinExistence type="predicted"/>
<dbReference type="PANTHER" id="PTHR38788">
    <property type="entry name" value="CLR5 DOMAIN-CONTAINING PROTEIN"/>
    <property type="match status" value="1"/>
</dbReference>
<evidence type="ECO:0000256" key="2">
    <source>
        <dbReference type="SAM" id="SignalP"/>
    </source>
</evidence>
<dbReference type="OMA" id="IMEREWQ"/>
<evidence type="ECO:0000313" key="4">
    <source>
        <dbReference type="EMBL" id="EEY21875.1"/>
    </source>
</evidence>
<feature type="compositionally biased region" description="Polar residues" evidence="1">
    <location>
        <begin position="139"/>
        <end position="152"/>
    </location>
</feature>
<feature type="domain" description="Clr5" evidence="3">
    <location>
        <begin position="54"/>
        <end position="106"/>
    </location>
</feature>
<feature type="region of interest" description="Disordered" evidence="1">
    <location>
        <begin position="263"/>
        <end position="289"/>
    </location>
</feature>
<dbReference type="AlphaFoldDB" id="C9SSW0"/>
<protein>
    <submittedName>
        <fullName evidence="4">Predicted protein</fullName>
    </submittedName>
</protein>
<feature type="region of interest" description="Disordered" evidence="1">
    <location>
        <begin position="113"/>
        <end position="152"/>
    </location>
</feature>
<feature type="chain" id="PRO_5003001294" evidence="2">
    <location>
        <begin position="19"/>
        <end position="344"/>
    </location>
</feature>
<gene>
    <name evidence="4" type="ORF">VDBG_07985</name>
</gene>
<dbReference type="OrthoDB" id="4115389at2759"/>
<dbReference type="HOGENOM" id="CLU_931265_0_0_1"/>
<keyword evidence="2" id="KW-0732">Signal</keyword>
<accession>C9SSW0</accession>
<keyword evidence="5" id="KW-1185">Reference proteome</keyword>
<dbReference type="RefSeq" id="XP_003001726.1">
    <property type="nucleotide sequence ID" value="XM_003001680.1"/>
</dbReference>
<sequence length="344" mass="39551">MASLSADILLRLPVIAWCSENLAAPAQTFRLRDVFLCFDSQGFRSSRRLARMMGKPWDKHQGEIIKLYKDDRKTLDEVMKIMEREWQFKASRRAYRGRFKRWGIGKYTLTKNKTQKASAEKLENHQQESPPHPPFRFMTGQSITPTRTLSNNSGIERSRNFWEDAELSRQEIEELNRNTNTSLESYTRQTQAESVCSVRHETLPPLSYTFPPSPASSASSFPEQVGVERELTEEVPLNCLNRSTLTDISMDGMPLAYIQRMRQQSKRGPNQTYRATLSPGTPAYYSPPENSNVDTQYPPEYQYIHRQGLHGQYSGRIPVDFNSMEPSVAYKKPADAIAELTTFM</sequence>
<evidence type="ECO:0000256" key="1">
    <source>
        <dbReference type="SAM" id="MobiDB-lite"/>
    </source>
</evidence>
<dbReference type="InterPro" id="IPR025676">
    <property type="entry name" value="Clr5_dom"/>
</dbReference>
<feature type="region of interest" description="Disordered" evidence="1">
    <location>
        <begin position="207"/>
        <end position="229"/>
    </location>
</feature>
<feature type="compositionally biased region" description="Polar residues" evidence="1">
    <location>
        <begin position="266"/>
        <end position="279"/>
    </location>
</feature>
<dbReference type="Proteomes" id="UP000008698">
    <property type="component" value="Unassembled WGS sequence"/>
</dbReference>